<dbReference type="InParanoid" id="A0A1C7NP74"/>
<gene>
    <name evidence="1" type="ORF">A0J61_01145</name>
</gene>
<dbReference type="OrthoDB" id="2407359at2759"/>
<dbReference type="EMBL" id="LUGH01000033">
    <property type="protein sequence ID" value="OBZ90808.1"/>
    <property type="molecule type" value="Genomic_DNA"/>
</dbReference>
<proteinExistence type="predicted"/>
<organism evidence="1 2">
    <name type="scientific">Choanephora cucurbitarum</name>
    <dbReference type="NCBI Taxonomy" id="101091"/>
    <lineage>
        <taxon>Eukaryota</taxon>
        <taxon>Fungi</taxon>
        <taxon>Fungi incertae sedis</taxon>
        <taxon>Mucoromycota</taxon>
        <taxon>Mucoromycotina</taxon>
        <taxon>Mucoromycetes</taxon>
        <taxon>Mucorales</taxon>
        <taxon>Mucorineae</taxon>
        <taxon>Choanephoraceae</taxon>
        <taxon>Choanephoroideae</taxon>
        <taxon>Choanephora</taxon>
    </lineage>
</organism>
<name>A0A1C7NP74_9FUNG</name>
<evidence type="ECO:0000313" key="2">
    <source>
        <dbReference type="Proteomes" id="UP000093000"/>
    </source>
</evidence>
<keyword evidence="2" id="KW-1185">Reference proteome</keyword>
<protein>
    <submittedName>
        <fullName evidence="1">Uncharacterized protein</fullName>
    </submittedName>
</protein>
<dbReference type="Proteomes" id="UP000093000">
    <property type="component" value="Unassembled WGS sequence"/>
</dbReference>
<evidence type="ECO:0000313" key="1">
    <source>
        <dbReference type="EMBL" id="OBZ90808.1"/>
    </source>
</evidence>
<reference evidence="1 2" key="1">
    <citation type="submission" date="2016-03" db="EMBL/GenBank/DDBJ databases">
        <title>Choanephora cucurbitarum.</title>
        <authorList>
            <person name="Min B."/>
            <person name="Park H."/>
            <person name="Park J.-H."/>
            <person name="Shin H.-D."/>
            <person name="Choi I.-G."/>
        </authorList>
    </citation>
    <scope>NUCLEOTIDE SEQUENCE [LARGE SCALE GENOMIC DNA]</scope>
    <source>
        <strain evidence="1 2">KUS-F28377</strain>
    </source>
</reference>
<accession>A0A1C7NP74</accession>
<comment type="caution">
    <text evidence="1">The sequence shown here is derived from an EMBL/GenBank/DDBJ whole genome shotgun (WGS) entry which is preliminary data.</text>
</comment>
<sequence>MSIRFEIEGQGARIITPPLLNKKITLGSSDNTSRWVFYGTRPQILEWIENHQDIQLENNLFSQGRPLTYQTHTEVVIDLQSYSDPDQSLFSYLSSFVATDFIHEKVKVEIRPRVESKDQLISHLCRIVVASGVRLGDILTELNRIWYQPSPSFIEQANDLINDQPRPIHILSTDAPMHIQVD</sequence>
<dbReference type="AlphaFoldDB" id="A0A1C7NP74"/>